<dbReference type="EMBL" id="CADEAL010000710">
    <property type="protein sequence ID" value="CAB1424160.1"/>
    <property type="molecule type" value="Genomic_DNA"/>
</dbReference>
<evidence type="ECO:0000313" key="2">
    <source>
        <dbReference type="Proteomes" id="UP001153269"/>
    </source>
</evidence>
<dbReference type="Proteomes" id="UP001153269">
    <property type="component" value="Unassembled WGS sequence"/>
</dbReference>
<dbReference type="AlphaFoldDB" id="A0A9N7U3P3"/>
<reference evidence="1" key="1">
    <citation type="submission" date="2020-03" db="EMBL/GenBank/DDBJ databases">
        <authorList>
            <person name="Weist P."/>
        </authorList>
    </citation>
    <scope>NUCLEOTIDE SEQUENCE</scope>
</reference>
<proteinExistence type="predicted"/>
<accession>A0A9N7U3P3</accession>
<name>A0A9N7U3P3_PLEPL</name>
<evidence type="ECO:0000313" key="1">
    <source>
        <dbReference type="EMBL" id="CAB1424160.1"/>
    </source>
</evidence>
<sequence>MELCIPTRNEPRLLHSSRIRPDYGRTAQLGVSVVSVRTAELVSATRALSITSTTPRTSRDTTPTHDSYFWVLARRVGYRRTPKWPHLCCGITDSVALG</sequence>
<keyword evidence="2" id="KW-1185">Reference proteome</keyword>
<comment type="caution">
    <text evidence="1">The sequence shown here is derived from an EMBL/GenBank/DDBJ whole genome shotgun (WGS) entry which is preliminary data.</text>
</comment>
<gene>
    <name evidence="1" type="ORF">PLEPLA_LOCUS12081</name>
</gene>
<protein>
    <submittedName>
        <fullName evidence="1">Uncharacterized protein</fullName>
    </submittedName>
</protein>
<organism evidence="1 2">
    <name type="scientific">Pleuronectes platessa</name>
    <name type="common">European plaice</name>
    <dbReference type="NCBI Taxonomy" id="8262"/>
    <lineage>
        <taxon>Eukaryota</taxon>
        <taxon>Metazoa</taxon>
        <taxon>Chordata</taxon>
        <taxon>Craniata</taxon>
        <taxon>Vertebrata</taxon>
        <taxon>Euteleostomi</taxon>
        <taxon>Actinopterygii</taxon>
        <taxon>Neopterygii</taxon>
        <taxon>Teleostei</taxon>
        <taxon>Neoteleostei</taxon>
        <taxon>Acanthomorphata</taxon>
        <taxon>Carangaria</taxon>
        <taxon>Pleuronectiformes</taxon>
        <taxon>Pleuronectoidei</taxon>
        <taxon>Pleuronectidae</taxon>
        <taxon>Pleuronectes</taxon>
    </lineage>
</organism>